<dbReference type="EMBL" id="HBUE01317925">
    <property type="protein sequence ID" value="CAG6586628.1"/>
    <property type="molecule type" value="Transcribed_RNA"/>
</dbReference>
<organism evidence="1">
    <name type="scientific">Culex pipiens</name>
    <name type="common">House mosquito</name>
    <dbReference type="NCBI Taxonomy" id="7175"/>
    <lineage>
        <taxon>Eukaryota</taxon>
        <taxon>Metazoa</taxon>
        <taxon>Ecdysozoa</taxon>
        <taxon>Arthropoda</taxon>
        <taxon>Hexapoda</taxon>
        <taxon>Insecta</taxon>
        <taxon>Pterygota</taxon>
        <taxon>Neoptera</taxon>
        <taxon>Endopterygota</taxon>
        <taxon>Diptera</taxon>
        <taxon>Nematocera</taxon>
        <taxon>Culicoidea</taxon>
        <taxon>Culicidae</taxon>
        <taxon>Culicinae</taxon>
        <taxon>Culicini</taxon>
        <taxon>Culex</taxon>
        <taxon>Culex</taxon>
    </lineage>
</organism>
<evidence type="ECO:0000313" key="1">
    <source>
        <dbReference type="EMBL" id="CAG6534680.1"/>
    </source>
</evidence>
<dbReference type="EMBL" id="HBUE01112996">
    <property type="protein sequence ID" value="CAG6489589.1"/>
    <property type="molecule type" value="Transcribed_RNA"/>
</dbReference>
<dbReference type="AlphaFoldDB" id="A0A8D8HGH2"/>
<reference evidence="1" key="1">
    <citation type="submission" date="2021-05" db="EMBL/GenBank/DDBJ databases">
        <authorList>
            <person name="Alioto T."/>
            <person name="Alioto T."/>
            <person name="Gomez Garrido J."/>
        </authorList>
    </citation>
    <scope>NUCLEOTIDE SEQUENCE</scope>
</reference>
<name>A0A8D8HGH2_CULPI</name>
<protein>
    <submittedName>
        <fullName evidence="1">(northern house mosquito) hypothetical protein</fullName>
    </submittedName>
</protein>
<sequence>MLTVPGKAQDRKRQLARVQKMLQTLVNPGSHVHILAFGAFVNLYQQRLIHTVQILIIHHHRQWNQRKAVRTLAILPFDLANHPPDPFRDFFLHKAHVAMRKQLLDLLVLFERSLRCIQRVSEQVDDLVRTANRENVVQHLQLLLVAQVDLLAAQEPLQLAHFYVRVTFAGLELFDSFGQVERVHFGILKVDFF</sequence>
<dbReference type="EMBL" id="HBUE01211490">
    <property type="protein sequence ID" value="CAG6534680.1"/>
    <property type="molecule type" value="Transcribed_RNA"/>
</dbReference>
<dbReference type="EMBL" id="HBUE01112995">
    <property type="protein sequence ID" value="CAG6489585.1"/>
    <property type="molecule type" value="Transcribed_RNA"/>
</dbReference>
<proteinExistence type="predicted"/>
<accession>A0A8D8HGH2</accession>